<comment type="similarity">
    <text evidence="5">Belongs to the apyrase family.</text>
</comment>
<proteinExistence type="inferred from homology"/>
<protein>
    <recommendedName>
        <fullName evidence="9">Apyrase</fullName>
    </recommendedName>
</protein>
<evidence type="ECO:0000313" key="8">
    <source>
        <dbReference type="Proteomes" id="UP000005237"/>
    </source>
</evidence>
<dbReference type="GO" id="GO:0005509">
    <property type="term" value="F:calcium ion binding"/>
    <property type="evidence" value="ECO:0007669"/>
    <property type="project" value="InterPro"/>
</dbReference>
<dbReference type="GO" id="GO:0045134">
    <property type="term" value="F:UDP phosphatase activity"/>
    <property type="evidence" value="ECO:0007669"/>
    <property type="project" value="EnsemblMetazoa"/>
</dbReference>
<feature type="binding site" evidence="6">
    <location>
        <position position="167"/>
    </location>
    <ligand>
        <name>Ca(2+)</name>
        <dbReference type="ChEBI" id="CHEBI:29108"/>
    </ligand>
</feature>
<keyword evidence="8" id="KW-1185">Reference proteome</keyword>
<dbReference type="GO" id="GO:0008340">
    <property type="term" value="P:determination of adult lifespan"/>
    <property type="evidence" value="ECO:0007669"/>
    <property type="project" value="EnsemblMetazoa"/>
</dbReference>
<dbReference type="InterPro" id="IPR009283">
    <property type="entry name" value="Apyrase"/>
</dbReference>
<dbReference type="Gene3D" id="2.120.10.100">
    <property type="entry name" value="Apyrase"/>
    <property type="match status" value="1"/>
</dbReference>
<dbReference type="PANTHER" id="PTHR13023">
    <property type="entry name" value="APYRASE"/>
    <property type="match status" value="1"/>
</dbReference>
<dbReference type="PANTHER" id="PTHR13023:SF3">
    <property type="entry name" value="SOLUBLE CALCIUM-ACTIVATED NUCLEOTIDASE 1"/>
    <property type="match status" value="1"/>
</dbReference>
<dbReference type="GO" id="GO:0030166">
    <property type="term" value="P:proteoglycan biosynthetic process"/>
    <property type="evidence" value="ECO:0007669"/>
    <property type="project" value="TreeGrafter"/>
</dbReference>
<evidence type="ECO:0000256" key="6">
    <source>
        <dbReference type="PIRSR" id="PIRSR609283-1"/>
    </source>
</evidence>
<feature type="binding site" evidence="6">
    <location>
        <position position="121"/>
    </location>
    <ligand>
        <name>Ca(2+)</name>
        <dbReference type="ChEBI" id="CHEBI:29108"/>
    </ligand>
</feature>
<evidence type="ECO:0000256" key="3">
    <source>
        <dbReference type="ARBA" id="ARBA00022801"/>
    </source>
</evidence>
<dbReference type="EnsemblMetazoa" id="CJA16313.1">
    <property type="protein sequence ID" value="CJA16313.1"/>
    <property type="gene ID" value="WBGene00135517"/>
</dbReference>
<dbReference type="GO" id="GO:0009408">
    <property type="term" value="P:response to heat"/>
    <property type="evidence" value="ECO:0007669"/>
    <property type="project" value="EnsemblMetazoa"/>
</dbReference>
<reference evidence="8" key="1">
    <citation type="submission" date="2010-08" db="EMBL/GenBank/DDBJ databases">
        <authorList>
            <consortium name="Caenorhabditis japonica Sequencing Consortium"/>
            <person name="Wilson R.K."/>
        </authorList>
    </citation>
    <scope>NUCLEOTIDE SEQUENCE [LARGE SCALE GENOMIC DNA]</scope>
    <source>
        <strain evidence="8">DF5081</strain>
    </source>
</reference>
<keyword evidence="4 6" id="KW-0106">Calcium</keyword>
<keyword evidence="3" id="KW-0378">Hydrolase</keyword>
<dbReference type="GO" id="GO:0036498">
    <property type="term" value="P:IRE1-mediated unfolded protein response"/>
    <property type="evidence" value="ECO:0007669"/>
    <property type="project" value="EnsemblMetazoa"/>
</dbReference>
<evidence type="ECO:0008006" key="9">
    <source>
        <dbReference type="Google" id="ProtNLM"/>
    </source>
</evidence>
<dbReference type="InterPro" id="IPR036258">
    <property type="entry name" value="Apyrase_sf"/>
</dbReference>
<dbReference type="GO" id="GO:0160094">
    <property type="term" value="P:nematode pharynx development"/>
    <property type="evidence" value="ECO:0007669"/>
    <property type="project" value="EnsemblMetazoa"/>
</dbReference>
<feature type="binding site" evidence="6">
    <location>
        <position position="120"/>
    </location>
    <ligand>
        <name>Ca(2+)</name>
        <dbReference type="ChEBI" id="CHEBI:29108"/>
    </ligand>
</feature>
<dbReference type="GO" id="GO:0036500">
    <property type="term" value="P:ATF6-mediated unfolded protein response"/>
    <property type="evidence" value="ECO:0007669"/>
    <property type="project" value="EnsemblMetazoa"/>
</dbReference>
<evidence type="ECO:0000256" key="1">
    <source>
        <dbReference type="ARBA" id="ARBA00001913"/>
    </source>
</evidence>
<dbReference type="GO" id="GO:0046712">
    <property type="term" value="P:GDP catabolic process"/>
    <property type="evidence" value="ECO:0007669"/>
    <property type="project" value="EnsemblMetazoa"/>
</dbReference>
<comment type="cofactor">
    <cofactor evidence="1 6">
        <name>Ca(2+)</name>
        <dbReference type="ChEBI" id="CHEBI:29108"/>
    </cofactor>
</comment>
<feature type="binding site" evidence="6">
    <location>
        <position position="351"/>
    </location>
    <ligand>
        <name>Ca(2+)</name>
        <dbReference type="ChEBI" id="CHEBI:29108"/>
    </ligand>
</feature>
<dbReference type="Proteomes" id="UP000005237">
    <property type="component" value="Unassembled WGS sequence"/>
</dbReference>
<evidence type="ECO:0000256" key="4">
    <source>
        <dbReference type="ARBA" id="ARBA00022837"/>
    </source>
</evidence>
<dbReference type="GO" id="GO:0040009">
    <property type="term" value="P:regulation of growth rate"/>
    <property type="evidence" value="ECO:0007669"/>
    <property type="project" value="EnsemblMetazoa"/>
</dbReference>
<organism evidence="7 8">
    <name type="scientific">Caenorhabditis japonica</name>
    <dbReference type="NCBI Taxonomy" id="281687"/>
    <lineage>
        <taxon>Eukaryota</taxon>
        <taxon>Metazoa</taxon>
        <taxon>Ecdysozoa</taxon>
        <taxon>Nematoda</taxon>
        <taxon>Chromadorea</taxon>
        <taxon>Rhabditida</taxon>
        <taxon>Rhabditina</taxon>
        <taxon>Rhabditomorpha</taxon>
        <taxon>Rhabditoidea</taxon>
        <taxon>Rhabditidae</taxon>
        <taxon>Peloderinae</taxon>
        <taxon>Caenorhabditis</taxon>
    </lineage>
</organism>
<dbReference type="AlphaFoldDB" id="A0A8R1I167"/>
<feature type="binding site" evidence="6">
    <location>
        <position position="298"/>
    </location>
    <ligand>
        <name>Ca(2+)</name>
        <dbReference type="ChEBI" id="CHEBI:29108"/>
    </ligand>
</feature>
<dbReference type="GO" id="GO:0007369">
    <property type="term" value="P:gastrulation"/>
    <property type="evidence" value="ECO:0007669"/>
    <property type="project" value="EnsemblMetazoa"/>
</dbReference>
<dbReference type="GO" id="GO:0006256">
    <property type="term" value="P:UDP catabolic process"/>
    <property type="evidence" value="ECO:0007669"/>
    <property type="project" value="EnsemblMetazoa"/>
</dbReference>
<dbReference type="SUPFAM" id="SSF101887">
    <property type="entry name" value="Apyrase"/>
    <property type="match status" value="1"/>
</dbReference>
<evidence type="ECO:0000313" key="7">
    <source>
        <dbReference type="EnsemblMetazoa" id="CJA16313.1"/>
    </source>
</evidence>
<feature type="binding site" evidence="6">
    <location>
        <position position="236"/>
    </location>
    <ligand>
        <name>Ca(2+)</name>
        <dbReference type="ChEBI" id="CHEBI:29108"/>
    </ligand>
</feature>
<evidence type="ECO:0000256" key="5">
    <source>
        <dbReference type="ARBA" id="ARBA00025738"/>
    </source>
</evidence>
<keyword evidence="2 6" id="KW-0479">Metal-binding</keyword>
<dbReference type="GO" id="GO:0016020">
    <property type="term" value="C:membrane"/>
    <property type="evidence" value="ECO:0007669"/>
    <property type="project" value="EnsemblMetazoa"/>
</dbReference>
<reference evidence="7" key="2">
    <citation type="submission" date="2022-06" db="UniProtKB">
        <authorList>
            <consortium name="EnsemblMetazoa"/>
        </authorList>
    </citation>
    <scope>IDENTIFICATION</scope>
    <source>
        <strain evidence="7">DF5081</strain>
    </source>
</reference>
<dbReference type="FunFam" id="2.120.10.100:FF:000001">
    <property type="entry name" value="Soluble calcium-activated nucleotidase 1"/>
    <property type="match status" value="1"/>
</dbReference>
<name>A0A8R1I167_CAEJA</name>
<dbReference type="GO" id="GO:0004382">
    <property type="term" value="F:GDP phosphatase activity"/>
    <property type="evidence" value="ECO:0007669"/>
    <property type="project" value="EnsemblMetazoa"/>
</dbReference>
<accession>A0A8R1I167</accession>
<dbReference type="Pfam" id="PF06079">
    <property type="entry name" value="Apyrase"/>
    <property type="match status" value="1"/>
</dbReference>
<evidence type="ECO:0000256" key="2">
    <source>
        <dbReference type="ARBA" id="ARBA00022723"/>
    </source>
</evidence>
<sequence length="356" mass="40139">MTTENNNSNFFNFLLLGFVTVIAFYSGTQLNKAAEQTEHVSHASLYSTKKFDDGAKEYSFVLVTDLDHDSKDGKKWRSLVSRGFLKVSADHKQADIHFDQDSEYYIDTNIAAGGRAMELSDLAVFNGKLYSVDDRTGLIYQISDKKAIPWVILNDGPGNVVKGLKGEWLTVKDTKLIVGGLGKEWTTTEGEYVNDHPMWVKHVSANGAVHHENWKDVFIRVRRAAGIEYPGYMIHEAVQWSPIHRKWFFLPRRMSTGKYSEADDESRGTNVMIVGNEELTDFEVVRVGSDEHKTRGFAAFQFVPNTHHQLIVAIKSEEKDGKPVASYASVFDIHGHVILDDLKLHGPHKYEGIAFA</sequence>